<accession>A0A8K0MUQ5</accession>
<dbReference type="Proteomes" id="UP000797356">
    <property type="component" value="Chromosome 1"/>
</dbReference>
<comment type="subcellular location">
    <subcellularLocation>
        <location evidence="1">Nucleus</location>
    </subcellularLocation>
</comment>
<gene>
    <name evidence="7" type="ORF">COCNU_01G011850</name>
</gene>
<comment type="caution">
    <text evidence="7">The sequence shown here is derived from an EMBL/GenBank/DDBJ whole genome shotgun (WGS) entry which is preliminary data.</text>
</comment>
<keyword evidence="2" id="KW-0805">Transcription regulation</keyword>
<dbReference type="GO" id="GO:0005634">
    <property type="term" value="C:nucleus"/>
    <property type="evidence" value="ECO:0007669"/>
    <property type="project" value="UniProtKB-SubCell"/>
</dbReference>
<dbReference type="OrthoDB" id="2015618at2759"/>
<dbReference type="PROSITE" id="PS51806">
    <property type="entry name" value="DOG1"/>
    <property type="match status" value="1"/>
</dbReference>
<dbReference type="EMBL" id="CM017872">
    <property type="protein sequence ID" value="KAG1327251.1"/>
    <property type="molecule type" value="Genomic_DNA"/>
</dbReference>
<dbReference type="PANTHER" id="PTHR45693:SF13">
    <property type="entry name" value="TRANSCRIPTION FACTOR TGA10"/>
    <property type="match status" value="1"/>
</dbReference>
<reference evidence="7" key="2">
    <citation type="submission" date="2019-07" db="EMBL/GenBank/DDBJ databases">
        <authorList>
            <person name="Yang Y."/>
            <person name="Bocs S."/>
            <person name="Baudouin L."/>
        </authorList>
    </citation>
    <scope>NUCLEOTIDE SEQUENCE</scope>
    <source>
        <tissue evidence="7">Spear leaf of Hainan Tall coconut</tissue>
    </source>
</reference>
<dbReference type="AlphaFoldDB" id="A0A8K0MUQ5"/>
<dbReference type="GO" id="GO:0043565">
    <property type="term" value="F:sequence-specific DNA binding"/>
    <property type="evidence" value="ECO:0007669"/>
    <property type="project" value="InterPro"/>
</dbReference>
<keyword evidence="5" id="KW-0539">Nucleus</keyword>
<evidence type="ECO:0000256" key="1">
    <source>
        <dbReference type="ARBA" id="ARBA00004123"/>
    </source>
</evidence>
<sequence>MFVENCLAHYDEMINLKTLVIKSDVFHLISGMWKTPAERCFMWMGGFRPSELIKMLLGHIEPLTEQQILGVCGLQQSTQETEEALSQGLEALHQSLLDTVTSDALSCPSNMANYMGQMAIAMNKLTTLEGFVRQADNLRQQTLHRLHHILTTRQMARCLLAIAEYFHRLRALSSLWLARPRQE</sequence>
<organism evidence="7 8">
    <name type="scientific">Cocos nucifera</name>
    <name type="common">Coconut palm</name>
    <dbReference type="NCBI Taxonomy" id="13894"/>
    <lineage>
        <taxon>Eukaryota</taxon>
        <taxon>Viridiplantae</taxon>
        <taxon>Streptophyta</taxon>
        <taxon>Embryophyta</taxon>
        <taxon>Tracheophyta</taxon>
        <taxon>Spermatophyta</taxon>
        <taxon>Magnoliopsida</taxon>
        <taxon>Liliopsida</taxon>
        <taxon>Arecaceae</taxon>
        <taxon>Arecoideae</taxon>
        <taxon>Cocoseae</taxon>
        <taxon>Attaleinae</taxon>
        <taxon>Cocos</taxon>
    </lineage>
</organism>
<protein>
    <submittedName>
        <fullName evidence="7">Putative bZIP transcription factor TGA10</fullName>
    </submittedName>
</protein>
<evidence type="ECO:0000313" key="7">
    <source>
        <dbReference type="EMBL" id="KAG1327251.1"/>
    </source>
</evidence>
<dbReference type="InterPro" id="IPR025422">
    <property type="entry name" value="TGA_domain"/>
</dbReference>
<evidence type="ECO:0000313" key="8">
    <source>
        <dbReference type="Proteomes" id="UP000797356"/>
    </source>
</evidence>
<dbReference type="GO" id="GO:0006351">
    <property type="term" value="P:DNA-templated transcription"/>
    <property type="evidence" value="ECO:0007669"/>
    <property type="project" value="InterPro"/>
</dbReference>
<evidence type="ECO:0000259" key="6">
    <source>
        <dbReference type="PROSITE" id="PS51806"/>
    </source>
</evidence>
<name>A0A8K0MUQ5_COCNU</name>
<evidence type="ECO:0000256" key="5">
    <source>
        <dbReference type="ARBA" id="ARBA00023242"/>
    </source>
</evidence>
<dbReference type="Pfam" id="PF14144">
    <property type="entry name" value="DOG1"/>
    <property type="match status" value="1"/>
</dbReference>
<reference evidence="7" key="1">
    <citation type="journal article" date="2017" name="Gigascience">
        <title>The genome draft of coconut (Cocos nucifera).</title>
        <authorList>
            <person name="Xiao Y."/>
            <person name="Xu P."/>
            <person name="Fan H."/>
            <person name="Baudouin L."/>
            <person name="Xia W."/>
            <person name="Bocs S."/>
            <person name="Xu J."/>
            <person name="Li Q."/>
            <person name="Guo A."/>
            <person name="Zhou L."/>
            <person name="Li J."/>
            <person name="Wu Y."/>
            <person name="Ma Z."/>
            <person name="Armero A."/>
            <person name="Issali A.E."/>
            <person name="Liu N."/>
            <person name="Peng M."/>
            <person name="Yang Y."/>
        </authorList>
    </citation>
    <scope>NUCLEOTIDE SEQUENCE</scope>
    <source>
        <tissue evidence="7">Spear leaf of Hainan Tall coconut</tissue>
    </source>
</reference>
<dbReference type="PANTHER" id="PTHR45693">
    <property type="entry name" value="TRANSCRIPTION FACTOR TGA9"/>
    <property type="match status" value="1"/>
</dbReference>
<evidence type="ECO:0000256" key="2">
    <source>
        <dbReference type="ARBA" id="ARBA00023015"/>
    </source>
</evidence>
<evidence type="ECO:0000256" key="4">
    <source>
        <dbReference type="ARBA" id="ARBA00023163"/>
    </source>
</evidence>
<keyword evidence="4" id="KW-0804">Transcription</keyword>
<evidence type="ECO:0000256" key="3">
    <source>
        <dbReference type="ARBA" id="ARBA00023125"/>
    </source>
</evidence>
<keyword evidence="3" id="KW-0238">DNA-binding</keyword>
<proteinExistence type="predicted"/>
<feature type="domain" description="DOG1" evidence="6">
    <location>
        <begin position="1"/>
        <end position="179"/>
    </location>
</feature>
<keyword evidence="8" id="KW-1185">Reference proteome</keyword>